<dbReference type="InterPro" id="IPR001094">
    <property type="entry name" value="Flavdoxin-like"/>
</dbReference>
<proteinExistence type="predicted"/>
<dbReference type="PRINTS" id="PR00369">
    <property type="entry name" value="FLAVODOXIN"/>
</dbReference>
<dbReference type="PANTHER" id="PTHR19384:SF113">
    <property type="entry name" value="FAD-BINDING FR-TYPE DOMAIN-CONTAINING PROTEIN"/>
    <property type="match status" value="1"/>
</dbReference>
<dbReference type="GO" id="GO:0016491">
    <property type="term" value="F:oxidoreductase activity"/>
    <property type="evidence" value="ECO:0007669"/>
    <property type="project" value="TreeGrafter"/>
</dbReference>
<evidence type="ECO:0000256" key="1">
    <source>
        <dbReference type="ARBA" id="ARBA00022630"/>
    </source>
</evidence>
<feature type="non-terminal residue" evidence="3">
    <location>
        <position position="178"/>
    </location>
</feature>
<gene>
    <name evidence="3" type="ORF">E2562_001030</name>
</gene>
<reference evidence="3 4" key="1">
    <citation type="submission" date="2019-11" db="EMBL/GenBank/DDBJ databases">
        <title>Whole genome sequence of Oryza granulata.</title>
        <authorList>
            <person name="Li W."/>
        </authorList>
    </citation>
    <scope>NUCLEOTIDE SEQUENCE [LARGE SCALE GENOMIC DNA]</scope>
    <source>
        <strain evidence="4">cv. Menghai</strain>
        <tissue evidence="3">Leaf</tissue>
    </source>
</reference>
<keyword evidence="4" id="KW-1185">Reference proteome</keyword>
<evidence type="ECO:0000259" key="2">
    <source>
        <dbReference type="PROSITE" id="PS50902"/>
    </source>
</evidence>
<dbReference type="GO" id="GO:0010181">
    <property type="term" value="F:FMN binding"/>
    <property type="evidence" value="ECO:0007669"/>
    <property type="project" value="InterPro"/>
</dbReference>
<dbReference type="OrthoDB" id="1856718at2759"/>
<protein>
    <recommendedName>
        <fullName evidence="2">Flavodoxin-like domain-containing protein</fullName>
    </recommendedName>
</protein>
<organism evidence="3 4">
    <name type="scientific">Oryza meyeriana var. granulata</name>
    <dbReference type="NCBI Taxonomy" id="110450"/>
    <lineage>
        <taxon>Eukaryota</taxon>
        <taxon>Viridiplantae</taxon>
        <taxon>Streptophyta</taxon>
        <taxon>Embryophyta</taxon>
        <taxon>Tracheophyta</taxon>
        <taxon>Spermatophyta</taxon>
        <taxon>Magnoliopsida</taxon>
        <taxon>Liliopsida</taxon>
        <taxon>Poales</taxon>
        <taxon>Poaceae</taxon>
        <taxon>BOP clade</taxon>
        <taxon>Oryzoideae</taxon>
        <taxon>Oryzeae</taxon>
        <taxon>Oryzinae</taxon>
        <taxon>Oryza</taxon>
        <taxon>Oryza meyeriana</taxon>
    </lineage>
</organism>
<evidence type="ECO:0000313" key="3">
    <source>
        <dbReference type="EMBL" id="KAF0922621.1"/>
    </source>
</evidence>
<dbReference type="SUPFAM" id="SSF52218">
    <property type="entry name" value="Flavoproteins"/>
    <property type="match status" value="1"/>
</dbReference>
<evidence type="ECO:0000313" key="4">
    <source>
        <dbReference type="Proteomes" id="UP000479710"/>
    </source>
</evidence>
<dbReference type="AlphaFoldDB" id="A0A6G1ED71"/>
<dbReference type="InterPro" id="IPR008254">
    <property type="entry name" value="Flavodoxin/NO_synth"/>
</dbReference>
<feature type="domain" description="Flavodoxin-like" evidence="2">
    <location>
        <begin position="1"/>
        <end position="134"/>
    </location>
</feature>
<name>A0A6G1ED71_9ORYZ</name>
<dbReference type="Proteomes" id="UP000479710">
    <property type="component" value="Unassembled WGS sequence"/>
</dbReference>
<dbReference type="PANTHER" id="PTHR19384">
    <property type="entry name" value="NITRIC OXIDE SYNTHASE-RELATED"/>
    <property type="match status" value="1"/>
</dbReference>
<comment type="caution">
    <text evidence="3">The sequence shown here is derived from an EMBL/GenBank/DDBJ whole genome shotgun (WGS) entry which is preliminary data.</text>
</comment>
<keyword evidence="1" id="KW-0285">Flavoprotein</keyword>
<sequence>MDVTERVGREAERGGCPAIDVLSMDIFDPSCLPGERFVLFIVSTTGQGDPPDSMKHFWKYLLSKHLGARWLEGLHYAVFGLGDSGYPKYNFPAKQLNQRFSDLGAKRILEKGLGDDQYPAGYDIALDPWLKSLWKTLNRTNPSLLPRISDIIHHNLNVLGDAKVKIIYYSGPQDTIIS</sequence>
<dbReference type="GO" id="GO:0050660">
    <property type="term" value="F:flavin adenine dinucleotide binding"/>
    <property type="evidence" value="ECO:0007669"/>
    <property type="project" value="TreeGrafter"/>
</dbReference>
<accession>A0A6G1ED71</accession>
<dbReference type="PROSITE" id="PS50902">
    <property type="entry name" value="FLAVODOXIN_LIKE"/>
    <property type="match status" value="1"/>
</dbReference>
<dbReference type="Pfam" id="PF00258">
    <property type="entry name" value="Flavodoxin_1"/>
    <property type="match status" value="1"/>
</dbReference>
<dbReference type="GO" id="GO:0005829">
    <property type="term" value="C:cytosol"/>
    <property type="evidence" value="ECO:0007669"/>
    <property type="project" value="TreeGrafter"/>
</dbReference>
<dbReference type="Gene3D" id="3.40.50.360">
    <property type="match status" value="1"/>
</dbReference>
<dbReference type="EMBL" id="SPHZ02000003">
    <property type="protein sequence ID" value="KAF0922621.1"/>
    <property type="molecule type" value="Genomic_DNA"/>
</dbReference>
<dbReference type="InterPro" id="IPR029039">
    <property type="entry name" value="Flavoprotein-like_sf"/>
</dbReference>